<feature type="transmembrane region" description="Helical" evidence="1">
    <location>
        <begin position="29"/>
        <end position="49"/>
    </location>
</feature>
<dbReference type="EMBL" id="MU827315">
    <property type="protein sequence ID" value="KAJ7358763.1"/>
    <property type="molecule type" value="Genomic_DNA"/>
</dbReference>
<keyword evidence="3" id="KW-1185">Reference proteome</keyword>
<evidence type="ECO:0000256" key="1">
    <source>
        <dbReference type="SAM" id="Phobius"/>
    </source>
</evidence>
<dbReference type="Proteomes" id="UP001163046">
    <property type="component" value="Unassembled WGS sequence"/>
</dbReference>
<protein>
    <submittedName>
        <fullName evidence="2">Uncharacterized protein</fullName>
    </submittedName>
</protein>
<sequence length="90" mass="10036">MDITSKEAEALLEAPTRCAGITHVMTTKTQFRCLVFSFIAFILCIVLAVKFSSQIKLIKTPLTKQRTVYEPTAGEHYTVDVKDSPKLVSD</sequence>
<name>A0A9W9YMJ7_9CNID</name>
<evidence type="ECO:0000313" key="3">
    <source>
        <dbReference type="Proteomes" id="UP001163046"/>
    </source>
</evidence>
<evidence type="ECO:0000313" key="2">
    <source>
        <dbReference type="EMBL" id="KAJ7358763.1"/>
    </source>
</evidence>
<reference evidence="2" key="1">
    <citation type="submission" date="2023-01" db="EMBL/GenBank/DDBJ databases">
        <title>Genome assembly of the deep-sea coral Lophelia pertusa.</title>
        <authorList>
            <person name="Herrera S."/>
            <person name="Cordes E."/>
        </authorList>
    </citation>
    <scope>NUCLEOTIDE SEQUENCE</scope>
    <source>
        <strain evidence="2">USNM1676648</strain>
        <tissue evidence="2">Polyp</tissue>
    </source>
</reference>
<keyword evidence="1" id="KW-0812">Transmembrane</keyword>
<organism evidence="2 3">
    <name type="scientific">Desmophyllum pertusum</name>
    <dbReference type="NCBI Taxonomy" id="174260"/>
    <lineage>
        <taxon>Eukaryota</taxon>
        <taxon>Metazoa</taxon>
        <taxon>Cnidaria</taxon>
        <taxon>Anthozoa</taxon>
        <taxon>Hexacorallia</taxon>
        <taxon>Scleractinia</taxon>
        <taxon>Caryophylliina</taxon>
        <taxon>Caryophylliidae</taxon>
        <taxon>Desmophyllum</taxon>
    </lineage>
</organism>
<comment type="caution">
    <text evidence="2">The sequence shown here is derived from an EMBL/GenBank/DDBJ whole genome shotgun (WGS) entry which is preliminary data.</text>
</comment>
<accession>A0A9W9YMJ7</accession>
<proteinExistence type="predicted"/>
<keyword evidence="1" id="KW-0472">Membrane</keyword>
<keyword evidence="1" id="KW-1133">Transmembrane helix</keyword>
<dbReference type="AlphaFoldDB" id="A0A9W9YMJ7"/>
<gene>
    <name evidence="2" type="ORF">OS493_021540</name>
</gene>